<gene>
    <name evidence="10" type="ORF">DSAG12_02501</name>
</gene>
<evidence type="ECO:0000259" key="9">
    <source>
        <dbReference type="SMART" id="SM00790"/>
    </source>
</evidence>
<dbReference type="GO" id="GO:0046872">
    <property type="term" value="F:metal ion binding"/>
    <property type="evidence" value="ECO:0007669"/>
    <property type="project" value="UniProtKB-KW"/>
</dbReference>
<keyword evidence="11" id="KW-1185">Reference proteome</keyword>
<keyword evidence="3" id="KW-0004">4Fe-4S</keyword>
<dbReference type="SUPFAM" id="SSF48310">
    <property type="entry name" value="Aldehyde ferredoxin oxidoreductase, C-terminal domains"/>
    <property type="match status" value="1"/>
</dbReference>
<dbReference type="PANTHER" id="PTHR30038">
    <property type="entry name" value="ALDEHYDE FERREDOXIN OXIDOREDUCTASE"/>
    <property type="match status" value="1"/>
</dbReference>
<feature type="domain" description="Aldehyde ferredoxin oxidoreductase N-terminal" evidence="9">
    <location>
        <begin position="5"/>
        <end position="219"/>
    </location>
</feature>
<evidence type="ECO:0000256" key="6">
    <source>
        <dbReference type="ARBA" id="ARBA00023004"/>
    </source>
</evidence>
<accession>A0A5B9DCA2</accession>
<dbReference type="GO" id="GO:0009055">
    <property type="term" value="F:electron transfer activity"/>
    <property type="evidence" value="ECO:0007669"/>
    <property type="project" value="InterPro"/>
</dbReference>
<dbReference type="GO" id="GO:0051539">
    <property type="term" value="F:4 iron, 4 sulfur cluster binding"/>
    <property type="evidence" value="ECO:0007669"/>
    <property type="project" value="UniProtKB-KW"/>
</dbReference>
<evidence type="ECO:0000256" key="1">
    <source>
        <dbReference type="ARBA" id="ARBA00001966"/>
    </source>
</evidence>
<dbReference type="InterPro" id="IPR051919">
    <property type="entry name" value="W-dependent_AOR"/>
</dbReference>
<dbReference type="InterPro" id="IPR013984">
    <property type="entry name" value="Ald_Fedxn_OxRdtase_dom2"/>
</dbReference>
<evidence type="ECO:0000256" key="8">
    <source>
        <dbReference type="ARBA" id="ARBA00049934"/>
    </source>
</evidence>
<sequence>MNLGYHGKILVVNLTNLSLTDEVIPNEIYRQYYGGYGLGISYIYKHILPNCNPLGPDNILGFCPGLLTGTPVQFSGRFMICGKSPLTGKGIRTNGEKSSGGWGNANSGGTFGPEIKKIGYDAIFFKGISKKPVYLFIDGDDKKLLDASELWGKDIIESEKMLKQNHGPNFKISSIGLAGENLSLISGIVNDSGRIAGRSGLGAVMGSKKLKALCIRGKKRVKYHNKAELMKYVKKYGIKFKKNAKKGLLTKLMTTFDGLAPFMRVMKLRNDVLDGPLLEIITSQMFSSSALGTPAVNVLSTQNGDSPIKNFKGIGYIDYPPKKAMKLRGKNLRARMKKQYGCFACPARCGAILEYNELPYEEKETHRPEYETCIAFGALILNNDIDLLLKVNEFLNRSGMDSISAGNTVAFVIECCEQGLLTKEDFKCKNYPQGFFPNWKDHSNLLTLLQLMVNREGIGDKLADGTKIASEKIKNSKSFAMNANGQEIPMHDPRLDPMLGVTYITDPTPGRHTAASLNFEMMGGKHFLKGLGKMKTKSPSELGSLQAKTAKFHQTLECNGLCLFSANMGTFPYLQVINALTGWNIDLGELLETGHRIQTLRQMFNAREGAIRHEIPQRVIGSPPQKKGPLKKKSIDLEVIAQDYYENMGYNKDGVPKKETLKKLDLNFAISDLNKATGTPKPLVNEYLQIKPVLDD</sequence>
<comment type="cofactor">
    <cofactor evidence="8">
        <name>tungstopterin</name>
        <dbReference type="ChEBI" id="CHEBI:30402"/>
    </cofactor>
</comment>
<evidence type="ECO:0000256" key="3">
    <source>
        <dbReference type="ARBA" id="ARBA00022485"/>
    </source>
</evidence>
<name>A0A5B9DCA2_9ARCH</name>
<dbReference type="InterPro" id="IPR013983">
    <property type="entry name" value="Ald_Fedxn_OxRdtase_N"/>
</dbReference>
<keyword evidence="4" id="KW-0479">Metal-binding</keyword>
<evidence type="ECO:0000256" key="4">
    <source>
        <dbReference type="ARBA" id="ARBA00022723"/>
    </source>
</evidence>
<dbReference type="InterPro" id="IPR001203">
    <property type="entry name" value="OxRdtase_Ald_Fedxn_C"/>
</dbReference>
<dbReference type="OrthoDB" id="30771at2157"/>
<comment type="cofactor">
    <cofactor evidence="1">
        <name>[4Fe-4S] cluster</name>
        <dbReference type="ChEBI" id="CHEBI:49883"/>
    </cofactor>
</comment>
<organism evidence="10 11">
    <name type="scientific">Promethearchaeum syntrophicum</name>
    <dbReference type="NCBI Taxonomy" id="2594042"/>
    <lineage>
        <taxon>Archaea</taxon>
        <taxon>Promethearchaeati</taxon>
        <taxon>Promethearchaeota</taxon>
        <taxon>Promethearchaeia</taxon>
        <taxon>Promethearchaeales</taxon>
        <taxon>Promethearchaeaceae</taxon>
        <taxon>Promethearchaeum</taxon>
    </lineage>
</organism>
<dbReference type="SMART" id="SM00790">
    <property type="entry name" value="AFOR_N"/>
    <property type="match status" value="1"/>
</dbReference>
<keyword evidence="7" id="KW-0411">Iron-sulfur</keyword>
<dbReference type="SUPFAM" id="SSF56228">
    <property type="entry name" value="Aldehyde ferredoxin oxidoreductase, N-terminal domain"/>
    <property type="match status" value="1"/>
</dbReference>
<evidence type="ECO:0000313" key="10">
    <source>
        <dbReference type="EMBL" id="QEE16671.1"/>
    </source>
</evidence>
<dbReference type="KEGG" id="psyt:DSAG12_02501"/>
<keyword evidence="6" id="KW-0408">Iron</keyword>
<dbReference type="GeneID" id="41330485"/>
<dbReference type="AlphaFoldDB" id="A0A5B9DCA2"/>
<dbReference type="Pfam" id="PF01314">
    <property type="entry name" value="AFOR_C"/>
    <property type="match status" value="1"/>
</dbReference>
<dbReference type="GO" id="GO:0033726">
    <property type="term" value="F:aldehyde ferredoxin oxidoreductase activity"/>
    <property type="evidence" value="ECO:0007669"/>
    <property type="project" value="UniProtKB-EC"/>
</dbReference>
<dbReference type="Gene3D" id="1.10.569.10">
    <property type="entry name" value="Aldehyde Ferredoxin Oxidoreductase Protein, subunit A, domain 2"/>
    <property type="match status" value="1"/>
</dbReference>
<reference evidence="10 11" key="2">
    <citation type="journal article" date="2024" name="Int. J. Syst. Evol. Microbiol.">
        <title>Promethearchaeum syntrophicum gen. nov., sp. nov., an anaerobic, obligately syntrophic archaeon, the first isolate of the lineage 'Asgard' archaea, and proposal of the new archaeal phylum Promethearchaeota phyl. nov. and kingdom Promethearchaeati regn. nov.</title>
        <authorList>
            <person name="Imachi H."/>
            <person name="Nobu M.K."/>
            <person name="Kato S."/>
            <person name="Takaki Y."/>
            <person name="Miyazaki M."/>
            <person name="Miyata M."/>
            <person name="Ogawara M."/>
            <person name="Saito Y."/>
            <person name="Sakai S."/>
            <person name="Tahara Y.O."/>
            <person name="Takano Y."/>
            <person name="Tasumi E."/>
            <person name="Uematsu K."/>
            <person name="Yoshimura T."/>
            <person name="Itoh T."/>
            <person name="Ohkuma M."/>
            <person name="Takai K."/>
        </authorList>
    </citation>
    <scope>NUCLEOTIDE SEQUENCE [LARGE SCALE GENOMIC DNA]</scope>
    <source>
        <strain evidence="10 11">MK-D1</strain>
    </source>
</reference>
<comment type="similarity">
    <text evidence="2">Belongs to the AOR/FOR family.</text>
</comment>
<dbReference type="Pfam" id="PF02730">
    <property type="entry name" value="AFOR_N"/>
    <property type="match status" value="1"/>
</dbReference>
<dbReference type="InterPro" id="IPR036503">
    <property type="entry name" value="Ald_Fedxn_OxRdtase_N_sf"/>
</dbReference>
<dbReference type="InterPro" id="IPR036021">
    <property type="entry name" value="Tungsten_al_ferr_oxy-like_C"/>
</dbReference>
<evidence type="ECO:0000256" key="5">
    <source>
        <dbReference type="ARBA" id="ARBA00023002"/>
    </source>
</evidence>
<reference evidence="10 11" key="1">
    <citation type="journal article" date="2020" name="Nature">
        <title>Isolation of an archaeon at the prokaryote-eukaryote interface.</title>
        <authorList>
            <person name="Imachi H."/>
            <person name="Nobu M.K."/>
            <person name="Nakahara N."/>
            <person name="Morono Y."/>
            <person name="Ogawara M."/>
            <person name="Takaki Y."/>
            <person name="Takano Y."/>
            <person name="Uematsu K."/>
            <person name="Ikuta T."/>
            <person name="Ito M."/>
            <person name="Matsui Y."/>
            <person name="Miyazaki M."/>
            <person name="Murata K."/>
            <person name="Saito Y."/>
            <person name="Sakai S."/>
            <person name="Song C."/>
            <person name="Tasumi E."/>
            <person name="Yamanaka Y."/>
            <person name="Yamaguchi T."/>
            <person name="Kamagata Y."/>
            <person name="Tamaki H."/>
            <person name="Takai K."/>
        </authorList>
    </citation>
    <scope>NUCLEOTIDE SEQUENCE [LARGE SCALE GENOMIC DNA]</scope>
    <source>
        <strain evidence="10 11">MK-D1</strain>
    </source>
</reference>
<dbReference type="EMBL" id="CP042905">
    <property type="protein sequence ID" value="QEE16671.1"/>
    <property type="molecule type" value="Genomic_DNA"/>
</dbReference>
<proteinExistence type="inferred from homology"/>
<evidence type="ECO:0000256" key="2">
    <source>
        <dbReference type="ARBA" id="ARBA00011032"/>
    </source>
</evidence>
<dbReference type="InterPro" id="IPR013985">
    <property type="entry name" value="Ald_Fedxn_OxRdtase_dom3"/>
</dbReference>
<dbReference type="Proteomes" id="UP000321408">
    <property type="component" value="Chromosome"/>
</dbReference>
<dbReference type="Gene3D" id="3.60.9.10">
    <property type="entry name" value="Aldehyde ferredoxin oxidoreductase, N-terminal domain"/>
    <property type="match status" value="1"/>
</dbReference>
<protein>
    <submittedName>
        <fullName evidence="10">Aldehyde ferredoxin oxidoreductase family protein</fullName>
    </submittedName>
</protein>
<keyword evidence="5" id="KW-0560">Oxidoreductase</keyword>
<evidence type="ECO:0000313" key="11">
    <source>
        <dbReference type="Proteomes" id="UP000321408"/>
    </source>
</evidence>
<dbReference type="RefSeq" id="WP_147663592.1">
    <property type="nucleotide sequence ID" value="NZ_CP042905.2"/>
</dbReference>
<dbReference type="PANTHER" id="PTHR30038:SF7">
    <property type="entry name" value="TUNGSTEN-CONTAINING GLYCERALDEHYDE-3-PHOSPHATE:FERREDOXIN OXIDOREDUCTASE"/>
    <property type="match status" value="1"/>
</dbReference>
<evidence type="ECO:0000256" key="7">
    <source>
        <dbReference type="ARBA" id="ARBA00023014"/>
    </source>
</evidence>
<dbReference type="Gene3D" id="1.10.599.10">
    <property type="entry name" value="Aldehyde Ferredoxin Oxidoreductase Protein, subunit A, domain 3"/>
    <property type="match status" value="1"/>
</dbReference>